<dbReference type="Pfam" id="PF07892">
    <property type="entry name" value="DUF1667"/>
    <property type="match status" value="1"/>
</dbReference>
<dbReference type="InterPro" id="IPR012460">
    <property type="entry name" value="DUF1667"/>
</dbReference>
<evidence type="ECO:0008006" key="2">
    <source>
        <dbReference type="Google" id="ProtNLM"/>
    </source>
</evidence>
<name>A0A645DZE7_9ZZZZ</name>
<proteinExistence type="predicted"/>
<dbReference type="InterPro" id="IPR036593">
    <property type="entry name" value="CPE0013-like_sf"/>
</dbReference>
<reference evidence="1" key="1">
    <citation type="submission" date="2019-08" db="EMBL/GenBank/DDBJ databases">
        <authorList>
            <person name="Kucharzyk K."/>
            <person name="Murdoch R.W."/>
            <person name="Higgins S."/>
            <person name="Loffler F."/>
        </authorList>
    </citation>
    <scope>NUCLEOTIDE SEQUENCE</scope>
</reference>
<comment type="caution">
    <text evidence="1">The sequence shown here is derived from an EMBL/GenBank/DDBJ whole genome shotgun (WGS) entry which is preliminary data.</text>
</comment>
<dbReference type="PANTHER" id="PTHR39450:SF1">
    <property type="entry name" value="DUF1667 DOMAIN-CONTAINING PROTEIN"/>
    <property type="match status" value="1"/>
</dbReference>
<accession>A0A645DZE7</accession>
<sequence length="120" mass="13362">MEKNLICISCPIGCHLSATREGDSGEWQISGNRCPRGVVYAVSELTDPRRVVTATVGCDSTRMPRLPVRTREPLPKRHIDALLNRLYRLEVKVPVKRGEVLLADVEKTGVDVVFSCDCLK</sequence>
<organism evidence="1">
    <name type="scientific">bioreactor metagenome</name>
    <dbReference type="NCBI Taxonomy" id="1076179"/>
    <lineage>
        <taxon>unclassified sequences</taxon>
        <taxon>metagenomes</taxon>
        <taxon>ecological metagenomes</taxon>
    </lineage>
</organism>
<dbReference type="PANTHER" id="PTHR39450">
    <property type="entry name" value="MOLYBDOPTERIN OXIDOREDUCTASE, 4FE-4S CLUSTER-BINDING SUBUNIT"/>
    <property type="match status" value="1"/>
</dbReference>
<dbReference type="EMBL" id="VSSQ01041278">
    <property type="protein sequence ID" value="MPM94681.1"/>
    <property type="molecule type" value="Genomic_DNA"/>
</dbReference>
<dbReference type="SUPFAM" id="SSF160148">
    <property type="entry name" value="CPE0013-like"/>
    <property type="match status" value="1"/>
</dbReference>
<protein>
    <recommendedName>
        <fullName evidence="2">4Fe-4S Mo/W bis-MGD-type domain-containing protein</fullName>
    </recommendedName>
</protein>
<gene>
    <name evidence="1" type="ORF">SDC9_141829</name>
</gene>
<dbReference type="Gene3D" id="3.10.530.10">
    <property type="entry name" value="CPE0013-like"/>
    <property type="match status" value="1"/>
</dbReference>
<dbReference type="AlphaFoldDB" id="A0A645DZE7"/>
<evidence type="ECO:0000313" key="1">
    <source>
        <dbReference type="EMBL" id="MPM94681.1"/>
    </source>
</evidence>